<evidence type="ECO:0000313" key="3">
    <source>
        <dbReference type="EMBL" id="CAK9188598.1"/>
    </source>
</evidence>
<gene>
    <name evidence="3" type="ORF">ILEXP_LOCUS59287</name>
</gene>
<evidence type="ECO:0000256" key="2">
    <source>
        <dbReference type="SAM" id="SignalP"/>
    </source>
</evidence>
<dbReference type="InterPro" id="IPR027512">
    <property type="entry name" value="EIF3A"/>
</dbReference>
<feature type="region of interest" description="Disordered" evidence="1">
    <location>
        <begin position="110"/>
        <end position="267"/>
    </location>
</feature>
<proteinExistence type="predicted"/>
<feature type="compositionally biased region" description="Polar residues" evidence="1">
    <location>
        <begin position="258"/>
        <end position="267"/>
    </location>
</feature>
<dbReference type="EMBL" id="CAUOFW020010524">
    <property type="protein sequence ID" value="CAK9188598.1"/>
    <property type="molecule type" value="Genomic_DNA"/>
</dbReference>
<evidence type="ECO:0000256" key="1">
    <source>
        <dbReference type="SAM" id="MobiDB-lite"/>
    </source>
</evidence>
<protein>
    <recommendedName>
        <fullName evidence="5">Eukaryotic translation initiation factor 3 subunit A</fullName>
    </recommendedName>
</protein>
<feature type="compositionally biased region" description="Basic and acidic residues" evidence="1">
    <location>
        <begin position="229"/>
        <end position="247"/>
    </location>
</feature>
<name>A0ABC8V5E0_9AQUA</name>
<feature type="signal peptide" evidence="2">
    <location>
        <begin position="1"/>
        <end position="21"/>
    </location>
</feature>
<keyword evidence="4" id="KW-1185">Reference proteome</keyword>
<accession>A0ABC8V5E0</accession>
<comment type="caution">
    <text evidence="3">The sequence shown here is derived from an EMBL/GenBank/DDBJ whole genome shotgun (WGS) entry which is preliminary data.</text>
</comment>
<keyword evidence="2" id="KW-0732">Signal</keyword>
<reference evidence="3 4" key="1">
    <citation type="submission" date="2024-02" db="EMBL/GenBank/DDBJ databases">
        <authorList>
            <person name="Vignale AGUSTIN F."/>
            <person name="Sosa J E."/>
            <person name="Modenutti C."/>
        </authorList>
    </citation>
    <scope>NUCLEOTIDE SEQUENCE [LARGE SCALE GENOMIC DNA]</scope>
</reference>
<dbReference type="PANTHER" id="PTHR14005:SF0">
    <property type="entry name" value="EUKARYOTIC TRANSLATION INITIATION FACTOR 3 SUBUNIT A"/>
    <property type="match status" value="1"/>
</dbReference>
<dbReference type="PANTHER" id="PTHR14005">
    <property type="entry name" value="EUKARYOTIC TRANSLATION INITIATION FACTOR 3, THETA SUBUNIT"/>
    <property type="match status" value="1"/>
</dbReference>
<evidence type="ECO:0008006" key="5">
    <source>
        <dbReference type="Google" id="ProtNLM"/>
    </source>
</evidence>
<dbReference type="AlphaFoldDB" id="A0ABC8V5E0"/>
<feature type="chain" id="PRO_5044791032" description="Eukaryotic translation initiation factor 3 subunit A" evidence="2">
    <location>
        <begin position="22"/>
        <end position="267"/>
    </location>
</feature>
<feature type="compositionally biased region" description="Basic and acidic residues" evidence="1">
    <location>
        <begin position="110"/>
        <end position="165"/>
    </location>
</feature>
<evidence type="ECO:0000313" key="4">
    <source>
        <dbReference type="Proteomes" id="UP001642360"/>
    </source>
</evidence>
<sequence length="267" mass="31333">MFLNFAVQSLELLMFPLLVICQYLSCPFIVHNNGAFSWHQMFLASSNIIFFILQELFQERVVSRREMEFSRLKEEREERVNQIIQSRKQEREVRRKMIFNLKSEEERLEKFREAEEARKREEAERRRKEDAERKAKLDEIAEKQRQRELELEEKERRRKEEEVFRKPTAAPPRPSEPSAIAHPSEPVPVAPTAAAPAPGKYVPRFKRDKGESLSQAPPLQADRWGSGGRQDDQASQESDRWRDDRRPSFGSGGGALRSTWSYSKTRG</sequence>
<organism evidence="3 4">
    <name type="scientific">Ilex paraguariensis</name>
    <name type="common">yerba mate</name>
    <dbReference type="NCBI Taxonomy" id="185542"/>
    <lineage>
        <taxon>Eukaryota</taxon>
        <taxon>Viridiplantae</taxon>
        <taxon>Streptophyta</taxon>
        <taxon>Embryophyta</taxon>
        <taxon>Tracheophyta</taxon>
        <taxon>Spermatophyta</taxon>
        <taxon>Magnoliopsida</taxon>
        <taxon>eudicotyledons</taxon>
        <taxon>Gunneridae</taxon>
        <taxon>Pentapetalae</taxon>
        <taxon>asterids</taxon>
        <taxon>campanulids</taxon>
        <taxon>Aquifoliales</taxon>
        <taxon>Aquifoliaceae</taxon>
        <taxon>Ilex</taxon>
    </lineage>
</organism>
<dbReference type="Proteomes" id="UP001642360">
    <property type="component" value="Unassembled WGS sequence"/>
</dbReference>